<name>A0A1I1Y2W0_9RHOB</name>
<protein>
    <recommendedName>
        <fullName evidence="4">Inner membrane protein</fullName>
    </recommendedName>
</protein>
<dbReference type="EMBL" id="FOMW01000005">
    <property type="protein sequence ID" value="SFE13896.1"/>
    <property type="molecule type" value="Genomic_DNA"/>
</dbReference>
<evidence type="ECO:0000313" key="2">
    <source>
        <dbReference type="EMBL" id="SFE13896.1"/>
    </source>
</evidence>
<sequence>MPEAKPRRSVFLPLVFGGVIAGGLGYAASELDLLNLRNDQGTAQLSETLSQQQDRIAALEGAEPTPSADLSAFEDLPPQISALRDDLSAQSASLAEIDSRLTAVEKRPITGGTSEEAIAAYERELAALQSSVAEQRREIEGLLDNALSVEEATANAAQTAAIQSGLTRITAAINDGQLFESALAELRDNGISDVPEALTATAETGVKTLNSLQSRFPDSARATLSAARAEAPSDNDAGFGGFLRRQLGARSVAPREGNDPDAVLSRAEAAVRDGRLDDAIAELDTLPEAARGGINDWLADAQARQAAKAAVQDLSDRLTATKGN</sequence>
<reference evidence="2 3" key="1">
    <citation type="submission" date="2016-10" db="EMBL/GenBank/DDBJ databases">
        <authorList>
            <person name="de Groot N.N."/>
        </authorList>
    </citation>
    <scope>NUCLEOTIDE SEQUENCE [LARGE SCALE GENOMIC DNA]</scope>
    <source>
        <strain evidence="2 3">DSM 11443</strain>
    </source>
</reference>
<dbReference type="AlphaFoldDB" id="A0A1I1Y2W0"/>
<gene>
    <name evidence="2" type="ORF">SAMN04488523_105113</name>
</gene>
<organism evidence="2 3">
    <name type="scientific">Sulfitobacter brevis</name>
    <dbReference type="NCBI Taxonomy" id="74348"/>
    <lineage>
        <taxon>Bacteria</taxon>
        <taxon>Pseudomonadati</taxon>
        <taxon>Pseudomonadota</taxon>
        <taxon>Alphaproteobacteria</taxon>
        <taxon>Rhodobacterales</taxon>
        <taxon>Roseobacteraceae</taxon>
        <taxon>Sulfitobacter</taxon>
    </lineage>
</organism>
<accession>A0A1I1Y2W0</accession>
<keyword evidence="3" id="KW-1185">Reference proteome</keyword>
<dbReference type="Proteomes" id="UP000198977">
    <property type="component" value="Unassembled WGS sequence"/>
</dbReference>
<proteinExistence type="predicted"/>
<keyword evidence="1" id="KW-0175">Coiled coil</keyword>
<feature type="coiled-coil region" evidence="1">
    <location>
        <begin position="118"/>
        <end position="152"/>
    </location>
</feature>
<dbReference type="RefSeq" id="WP_245766303.1">
    <property type="nucleotide sequence ID" value="NZ_FOMW01000005.1"/>
</dbReference>
<dbReference type="STRING" id="74348.SAMN04488523_105113"/>
<evidence type="ECO:0000256" key="1">
    <source>
        <dbReference type="SAM" id="Coils"/>
    </source>
</evidence>
<evidence type="ECO:0000313" key="3">
    <source>
        <dbReference type="Proteomes" id="UP000198977"/>
    </source>
</evidence>
<evidence type="ECO:0008006" key="4">
    <source>
        <dbReference type="Google" id="ProtNLM"/>
    </source>
</evidence>